<evidence type="ECO:0000313" key="1">
    <source>
        <dbReference type="EMBL" id="KAJ2967440.1"/>
    </source>
</evidence>
<dbReference type="EMBL" id="JANSHE010006317">
    <property type="protein sequence ID" value="KAJ2967440.1"/>
    <property type="molecule type" value="Genomic_DNA"/>
</dbReference>
<keyword evidence="2" id="KW-1185">Reference proteome</keyword>
<accession>A0ACC1MKH8</accession>
<name>A0ACC1MKH8_9APHY</name>
<protein>
    <submittedName>
        <fullName evidence="1">Uncharacterized protein</fullName>
    </submittedName>
</protein>
<reference evidence="1" key="1">
    <citation type="submission" date="2022-08" db="EMBL/GenBank/DDBJ databases">
        <title>Genome Sequence of Pycnoporus sanguineus.</title>
        <authorList>
            <person name="Buettner E."/>
        </authorList>
    </citation>
    <scope>NUCLEOTIDE SEQUENCE</scope>
    <source>
        <strain evidence="1">CG-C14</strain>
    </source>
</reference>
<evidence type="ECO:0000313" key="2">
    <source>
        <dbReference type="Proteomes" id="UP001144978"/>
    </source>
</evidence>
<comment type="caution">
    <text evidence="1">The sequence shown here is derived from an EMBL/GenBank/DDBJ whole genome shotgun (WGS) entry which is preliminary data.</text>
</comment>
<sequence length="315" mass="34736">MEMARTMLQSSGLPNTYWGEACLYAIHIINRTPSPVRRAHPSFGCKAFVHIPDEKRQKLDPKSLECVLVGWSASKRAYRLLHRSSGRIYESRDVVFDEGQPDELPHRVTVNVDPIPAPQAAPSLRDPPARPTVTVTVEDVSAEGEAASQPQTNTGAARSDPAAAPVPQDDRPASPPPPPAPAPPLRRSTRVRRPALRDDDPRFKVSSYNRRRPAAPSQDATPAVEGRNLEVDDDDDDADEAEVAEVLGPAGDEHANRAEALEDDPQTYEEAMSRPDADMWKAACAEELLAFAKAELYDEVERPRNRKVVGCKWVF</sequence>
<organism evidence="1 2">
    <name type="scientific">Trametes sanguinea</name>
    <dbReference type="NCBI Taxonomy" id="158606"/>
    <lineage>
        <taxon>Eukaryota</taxon>
        <taxon>Fungi</taxon>
        <taxon>Dikarya</taxon>
        <taxon>Basidiomycota</taxon>
        <taxon>Agaricomycotina</taxon>
        <taxon>Agaricomycetes</taxon>
        <taxon>Polyporales</taxon>
        <taxon>Polyporaceae</taxon>
        <taxon>Trametes</taxon>
    </lineage>
</organism>
<proteinExistence type="predicted"/>
<gene>
    <name evidence="1" type="ORF">NUW54_g13505</name>
</gene>
<dbReference type="Proteomes" id="UP001144978">
    <property type="component" value="Unassembled WGS sequence"/>
</dbReference>